<evidence type="ECO:0000259" key="4">
    <source>
        <dbReference type="Pfam" id="PF00394"/>
    </source>
</evidence>
<keyword evidence="2" id="KW-0560">Oxidoreductase</keyword>
<evidence type="ECO:0000256" key="1">
    <source>
        <dbReference type="ARBA" id="ARBA00022723"/>
    </source>
</evidence>
<evidence type="ECO:0000259" key="5">
    <source>
        <dbReference type="Pfam" id="PF07731"/>
    </source>
</evidence>
<dbReference type="Pfam" id="PF00394">
    <property type="entry name" value="Cu-oxidase"/>
    <property type="match status" value="1"/>
</dbReference>
<protein>
    <recommendedName>
        <fullName evidence="9">Copper oxidase</fullName>
    </recommendedName>
</protein>
<evidence type="ECO:0000259" key="6">
    <source>
        <dbReference type="Pfam" id="PF07732"/>
    </source>
</evidence>
<dbReference type="SUPFAM" id="SSF49503">
    <property type="entry name" value="Cupredoxins"/>
    <property type="match status" value="3"/>
</dbReference>
<dbReference type="AlphaFoldDB" id="A0A1F6CMR5"/>
<proteinExistence type="predicted"/>
<keyword evidence="3" id="KW-0186">Copper</keyword>
<dbReference type="Proteomes" id="UP000176445">
    <property type="component" value="Unassembled WGS sequence"/>
</dbReference>
<sequence>MTKKSLLITLVAAVVIGGIFLYQKSAGAYVSTDVAGLSEAKVSETVELKNGDTYTLTSSYVSKNIKGTDYRMLAYNDSIPGPLIKVPQGAQVTLNFKNDTDMPTLLHSHGVRMDNQFDGSQTSQDPIPPGGSFAYILKFPDAGMYWYHPHVREDFEQELGLYGNFLVVPTDTNYWDPVNQEVPLTLDDILIQNGKIELSKQTADHTLMGRYGNVTLVNGQTDYSLSVKTGEVVRFYLTNVANARPFKFAIESARLKLVGSDGGAYEQDQWKDSVVIGPSERAVVEALFNTSGTFDIQNKTPDQTYTLGSVVVSNEFTTVSYAKEFAVLKTHTATVSSIDPLRSYFDNTPDKKISLSVSMSGAPMQMQMNMGGGHMMPDGTMMGGSMMSTSPDGIEWNDTNMMSGGMSTTDNVKWTITDGATGKVNSDIMWIFTKDQPVKIQVENLASSMHPMQHPIHFHGQQFLVLSINGVKQTDLVWKDTVLVPAGQIVDILLYPTNPGTWMAHCHIAEHLEDGMMFSFKVE</sequence>
<dbReference type="EMBL" id="MFKW01000052">
    <property type="protein sequence ID" value="OGG50425.1"/>
    <property type="molecule type" value="Genomic_DNA"/>
</dbReference>
<dbReference type="PANTHER" id="PTHR11709">
    <property type="entry name" value="MULTI-COPPER OXIDASE"/>
    <property type="match status" value="1"/>
</dbReference>
<organism evidence="7 8">
    <name type="scientific">Candidatus Kaiserbacteria bacterium RIFCSPHIGHO2_01_FULL_54_36b</name>
    <dbReference type="NCBI Taxonomy" id="1798483"/>
    <lineage>
        <taxon>Bacteria</taxon>
        <taxon>Candidatus Kaiseribacteriota</taxon>
    </lineage>
</organism>
<evidence type="ECO:0000256" key="2">
    <source>
        <dbReference type="ARBA" id="ARBA00023002"/>
    </source>
</evidence>
<dbReference type="InterPro" id="IPR002355">
    <property type="entry name" value="Cu_oxidase_Cu_BS"/>
</dbReference>
<reference evidence="7 8" key="1">
    <citation type="journal article" date="2016" name="Nat. Commun.">
        <title>Thousands of microbial genomes shed light on interconnected biogeochemical processes in an aquifer system.</title>
        <authorList>
            <person name="Anantharaman K."/>
            <person name="Brown C.T."/>
            <person name="Hug L.A."/>
            <person name="Sharon I."/>
            <person name="Castelle C.J."/>
            <person name="Probst A.J."/>
            <person name="Thomas B.C."/>
            <person name="Singh A."/>
            <person name="Wilkins M.J."/>
            <person name="Karaoz U."/>
            <person name="Brodie E.L."/>
            <person name="Williams K.H."/>
            <person name="Hubbard S.S."/>
            <person name="Banfield J.F."/>
        </authorList>
    </citation>
    <scope>NUCLEOTIDE SEQUENCE [LARGE SCALE GENOMIC DNA]</scope>
</reference>
<feature type="domain" description="Plastocyanin-like" evidence="6">
    <location>
        <begin position="66"/>
        <end position="169"/>
    </location>
</feature>
<dbReference type="InterPro" id="IPR001117">
    <property type="entry name" value="Cu-oxidase_2nd"/>
</dbReference>
<evidence type="ECO:0008006" key="9">
    <source>
        <dbReference type="Google" id="ProtNLM"/>
    </source>
</evidence>
<gene>
    <name evidence="7" type="ORF">A2704_05820</name>
</gene>
<keyword evidence="1" id="KW-0479">Metal-binding</keyword>
<dbReference type="InterPro" id="IPR045087">
    <property type="entry name" value="Cu-oxidase_fam"/>
</dbReference>
<dbReference type="InterPro" id="IPR011707">
    <property type="entry name" value="Cu-oxidase-like_N"/>
</dbReference>
<feature type="domain" description="Plastocyanin-like" evidence="4">
    <location>
        <begin position="201"/>
        <end position="299"/>
    </location>
</feature>
<dbReference type="GO" id="GO:0016491">
    <property type="term" value="F:oxidoreductase activity"/>
    <property type="evidence" value="ECO:0007669"/>
    <property type="project" value="UniProtKB-KW"/>
</dbReference>
<feature type="domain" description="Plastocyanin-like" evidence="5">
    <location>
        <begin position="413"/>
        <end position="523"/>
    </location>
</feature>
<name>A0A1F6CMR5_9BACT</name>
<dbReference type="InterPro" id="IPR008972">
    <property type="entry name" value="Cupredoxin"/>
</dbReference>
<dbReference type="PROSITE" id="PS00080">
    <property type="entry name" value="MULTICOPPER_OXIDASE2"/>
    <property type="match status" value="1"/>
</dbReference>
<dbReference type="InterPro" id="IPR011706">
    <property type="entry name" value="Cu-oxidase_C"/>
</dbReference>
<dbReference type="PANTHER" id="PTHR11709:SF394">
    <property type="entry name" value="FI03373P-RELATED"/>
    <property type="match status" value="1"/>
</dbReference>
<accession>A0A1F6CMR5</accession>
<dbReference type="GO" id="GO:0005507">
    <property type="term" value="F:copper ion binding"/>
    <property type="evidence" value="ECO:0007669"/>
    <property type="project" value="InterPro"/>
</dbReference>
<dbReference type="CDD" id="cd04207">
    <property type="entry name" value="CuRO_3_LCC_like"/>
    <property type="match status" value="1"/>
</dbReference>
<dbReference type="Gene3D" id="2.60.40.420">
    <property type="entry name" value="Cupredoxins - blue copper proteins"/>
    <property type="match status" value="3"/>
</dbReference>
<comment type="caution">
    <text evidence="7">The sequence shown here is derived from an EMBL/GenBank/DDBJ whole genome shotgun (WGS) entry which is preliminary data.</text>
</comment>
<dbReference type="Pfam" id="PF07732">
    <property type="entry name" value="Cu-oxidase_3"/>
    <property type="match status" value="1"/>
</dbReference>
<dbReference type="Pfam" id="PF07731">
    <property type="entry name" value="Cu-oxidase_2"/>
    <property type="match status" value="1"/>
</dbReference>
<evidence type="ECO:0000313" key="7">
    <source>
        <dbReference type="EMBL" id="OGG50425.1"/>
    </source>
</evidence>
<evidence type="ECO:0000256" key="3">
    <source>
        <dbReference type="ARBA" id="ARBA00023008"/>
    </source>
</evidence>
<evidence type="ECO:0000313" key="8">
    <source>
        <dbReference type="Proteomes" id="UP000176445"/>
    </source>
</evidence>